<dbReference type="EMBL" id="CP159342">
    <property type="protein sequence ID" value="XCH74124.1"/>
    <property type="molecule type" value="Genomic_DNA"/>
</dbReference>
<evidence type="ECO:0000256" key="2">
    <source>
        <dbReference type="RuleBase" id="RU000461"/>
    </source>
</evidence>
<reference evidence="3" key="1">
    <citation type="submission" date="2024-01" db="EMBL/GenBank/DDBJ databases">
        <title>The genome sequence of Micromonospora mangrovi CCTCC AA 2012012.</title>
        <authorList>
            <person name="Gao J."/>
        </authorList>
    </citation>
    <scope>NUCLEOTIDE SEQUENCE</scope>
    <source>
        <strain evidence="3">CCTCC AA 2012012</strain>
    </source>
</reference>
<dbReference type="PROSITE" id="PS00086">
    <property type="entry name" value="CYTOCHROME_P450"/>
    <property type="match status" value="1"/>
</dbReference>
<comment type="similarity">
    <text evidence="1 2">Belongs to the cytochrome P450 family.</text>
</comment>
<proteinExistence type="inferred from homology"/>
<dbReference type="InterPro" id="IPR001128">
    <property type="entry name" value="Cyt_P450"/>
</dbReference>
<dbReference type="PANTHER" id="PTHR46696:SF6">
    <property type="entry name" value="P450, PUTATIVE (EUROFUNG)-RELATED"/>
    <property type="match status" value="1"/>
</dbReference>
<keyword evidence="2" id="KW-0408">Iron</keyword>
<keyword evidence="2" id="KW-0503">Monooxygenase</keyword>
<dbReference type="InterPro" id="IPR002397">
    <property type="entry name" value="Cyt_P450_B"/>
</dbReference>
<evidence type="ECO:0000313" key="4">
    <source>
        <dbReference type="EMBL" id="XCH74124.1"/>
    </source>
</evidence>
<keyword evidence="2" id="KW-0560">Oxidoreductase</keyword>
<dbReference type="EMBL" id="CP157762">
    <property type="protein sequence ID" value="XBP93426.1"/>
    <property type="molecule type" value="Genomic_DNA"/>
</dbReference>
<keyword evidence="2" id="KW-0479">Metal-binding</keyword>
<keyword evidence="2" id="KW-0349">Heme</keyword>
<accession>A0AAU8HE52</accession>
<dbReference type="GO" id="GO:0020037">
    <property type="term" value="F:heme binding"/>
    <property type="evidence" value="ECO:0007669"/>
    <property type="project" value="InterPro"/>
</dbReference>
<dbReference type="Gene3D" id="1.10.630.10">
    <property type="entry name" value="Cytochrome P450"/>
    <property type="match status" value="1"/>
</dbReference>
<dbReference type="AlphaFoldDB" id="A0AAU8HE52"/>
<protein>
    <submittedName>
        <fullName evidence="4">Cytochrome P450</fullName>
    </submittedName>
</protein>
<dbReference type="PANTHER" id="PTHR46696">
    <property type="entry name" value="P450, PUTATIVE (EUROFUNG)-RELATED"/>
    <property type="match status" value="1"/>
</dbReference>
<dbReference type="Pfam" id="PF00067">
    <property type="entry name" value="p450"/>
    <property type="match status" value="1"/>
</dbReference>
<evidence type="ECO:0000256" key="1">
    <source>
        <dbReference type="ARBA" id="ARBA00010617"/>
    </source>
</evidence>
<dbReference type="RefSeq" id="WP_350933083.1">
    <property type="nucleotide sequence ID" value="NZ_CP157762.1"/>
</dbReference>
<dbReference type="PRINTS" id="PR00359">
    <property type="entry name" value="BP450"/>
</dbReference>
<dbReference type="InterPro" id="IPR017972">
    <property type="entry name" value="Cyt_P450_CS"/>
</dbReference>
<organism evidence="4">
    <name type="scientific">Micromonospora sp. CCTCC AA 2012012</name>
    <dbReference type="NCBI Taxonomy" id="3111921"/>
    <lineage>
        <taxon>Bacteria</taxon>
        <taxon>Bacillati</taxon>
        <taxon>Actinomycetota</taxon>
        <taxon>Actinomycetes</taxon>
        <taxon>Micromonosporales</taxon>
        <taxon>Micromonosporaceae</taxon>
        <taxon>Micromonospora</taxon>
    </lineage>
</organism>
<dbReference type="GO" id="GO:0016705">
    <property type="term" value="F:oxidoreductase activity, acting on paired donors, with incorporation or reduction of molecular oxygen"/>
    <property type="evidence" value="ECO:0007669"/>
    <property type="project" value="InterPro"/>
</dbReference>
<dbReference type="GO" id="GO:0005506">
    <property type="term" value="F:iron ion binding"/>
    <property type="evidence" value="ECO:0007669"/>
    <property type="project" value="InterPro"/>
</dbReference>
<dbReference type="SUPFAM" id="SSF48264">
    <property type="entry name" value="Cytochrome P450"/>
    <property type="match status" value="1"/>
</dbReference>
<sequence>MTSTGPDVIGRLTERYDHLDAEFVPEVAEVVNGRLRDGAGITRTEAYGGMWIVSRYALVRAVLKDHETFSSAQGVFVPRAPGVPKFSPIDHDPPEQKELRRMMAPPMLPDRIHALAPDVRRLAAELVGALADRGGGDVAEELARPMAIGVLALAIGLSEKAQHEIRELTTTLWRQLATAPDSSAFWPAFAELLSAEVEHARRSPGETYLAQLARRPIPEETLHSIIVSYCVAGHETTMNTISRLLWHLARHPETQQRLRAEPESRSVAADETLRRWCPTDRFTRVATREVTLGDTVLPAGARVMLLIDAANRDPRRFPDPDTFSLDRGNSHQHLSFGLGIHACMGSGLARLELRAVLDELAGHGDYRLAGEPRRRFENGRHIVFEDLRVTFGQ</sequence>
<reference evidence="4" key="2">
    <citation type="submission" date="2024-06" db="EMBL/GenBank/DDBJ databases">
        <title>Micromonospora mangrovi CCTCC AA 2012012 genome sequences.</title>
        <authorList>
            <person name="Gao J."/>
        </authorList>
    </citation>
    <scope>NUCLEOTIDE SEQUENCE</scope>
    <source>
        <strain evidence="4">CCTCC AA 2012012</strain>
    </source>
</reference>
<dbReference type="InterPro" id="IPR036396">
    <property type="entry name" value="Cyt_P450_sf"/>
</dbReference>
<dbReference type="GO" id="GO:0004497">
    <property type="term" value="F:monooxygenase activity"/>
    <property type="evidence" value="ECO:0007669"/>
    <property type="project" value="UniProtKB-KW"/>
</dbReference>
<name>A0AAU8HE52_9ACTN</name>
<dbReference type="PRINTS" id="PR00385">
    <property type="entry name" value="P450"/>
</dbReference>
<evidence type="ECO:0000313" key="3">
    <source>
        <dbReference type="EMBL" id="XBP93426.1"/>
    </source>
</evidence>
<gene>
    <name evidence="4" type="ORF">ABUL08_28315</name>
    <name evidence="3" type="ORF">VK199_28230</name>
</gene>